<dbReference type="GO" id="GO:0005525">
    <property type="term" value="F:GTP binding"/>
    <property type="evidence" value="ECO:0007669"/>
    <property type="project" value="UniProtKB-KW"/>
</dbReference>
<gene>
    <name evidence="5 7" type="primary">folE</name>
    <name evidence="7" type="ORF">E6H03_07200</name>
</gene>
<dbReference type="GO" id="GO:0005737">
    <property type="term" value="C:cytoplasm"/>
    <property type="evidence" value="ECO:0007669"/>
    <property type="project" value="TreeGrafter"/>
</dbReference>
<dbReference type="FunFam" id="3.30.1130.10:FF:000001">
    <property type="entry name" value="GTP cyclohydrolase 1"/>
    <property type="match status" value="1"/>
</dbReference>
<sequence length="187" mass="20619">MDKDAIQKAVLTILRAIGEDPEREGLIGTPRRIANMYEELFSGIGEDPMALLTVGFEEQHKEMVIVKDIPLQSLCEHHLLPFHGVAHVAYIPNGRIVGISKIARLVEMLAHRPQVQERLTSQIADLLMKGLRARGAAVVIDATHLCMTMRGVKKPGSRVVTSANRGIFRENPSTRAEFLTLLGRPAG</sequence>
<dbReference type="Gene3D" id="3.30.1130.10">
    <property type="match status" value="1"/>
</dbReference>
<dbReference type="InterPro" id="IPR043134">
    <property type="entry name" value="GTP-CH-I_N"/>
</dbReference>
<dbReference type="PANTHER" id="PTHR11109">
    <property type="entry name" value="GTP CYCLOHYDROLASE I"/>
    <property type="match status" value="1"/>
</dbReference>
<keyword evidence="5" id="KW-0479">Metal-binding</keyword>
<dbReference type="AlphaFoldDB" id="A0A537JCR3"/>
<dbReference type="NCBIfam" id="NF006825">
    <property type="entry name" value="PRK09347.1-2"/>
    <property type="match status" value="1"/>
</dbReference>
<feature type="domain" description="GTP cyclohydrolase I" evidence="6">
    <location>
        <begin position="6"/>
        <end position="181"/>
    </location>
</feature>
<name>A0A537JCR3_9BACT</name>
<evidence type="ECO:0000256" key="4">
    <source>
        <dbReference type="ARBA" id="ARBA00022801"/>
    </source>
</evidence>
<evidence type="ECO:0000256" key="3">
    <source>
        <dbReference type="ARBA" id="ARBA00022563"/>
    </source>
</evidence>
<proteinExistence type="inferred from homology"/>
<dbReference type="EMBL" id="VBAN01000214">
    <property type="protein sequence ID" value="TMI81315.1"/>
    <property type="molecule type" value="Genomic_DNA"/>
</dbReference>
<dbReference type="Proteomes" id="UP000318093">
    <property type="component" value="Unassembled WGS sequence"/>
</dbReference>
<dbReference type="PROSITE" id="PS00859">
    <property type="entry name" value="GTP_CYCLOHYDROL_1_1"/>
    <property type="match status" value="1"/>
</dbReference>
<dbReference type="PANTHER" id="PTHR11109:SF7">
    <property type="entry name" value="GTP CYCLOHYDROLASE 1"/>
    <property type="match status" value="1"/>
</dbReference>
<dbReference type="GO" id="GO:0008270">
    <property type="term" value="F:zinc ion binding"/>
    <property type="evidence" value="ECO:0007669"/>
    <property type="project" value="UniProtKB-UniRule"/>
</dbReference>
<evidence type="ECO:0000256" key="1">
    <source>
        <dbReference type="ARBA" id="ARBA00001052"/>
    </source>
</evidence>
<comment type="subunit">
    <text evidence="5">Homopolymer.</text>
</comment>
<evidence type="ECO:0000313" key="7">
    <source>
        <dbReference type="EMBL" id="TMI81315.1"/>
    </source>
</evidence>
<feature type="binding site" evidence="5">
    <location>
        <position position="146"/>
    </location>
    <ligand>
        <name>Zn(2+)</name>
        <dbReference type="ChEBI" id="CHEBI:29105"/>
    </ligand>
</feature>
<dbReference type="Pfam" id="PF01227">
    <property type="entry name" value="GTP_cyclohydroI"/>
    <property type="match status" value="1"/>
</dbReference>
<dbReference type="SUPFAM" id="SSF55620">
    <property type="entry name" value="Tetrahydrobiopterin biosynthesis enzymes-like"/>
    <property type="match status" value="1"/>
</dbReference>
<dbReference type="GO" id="GO:0003934">
    <property type="term" value="F:GTP cyclohydrolase I activity"/>
    <property type="evidence" value="ECO:0007669"/>
    <property type="project" value="UniProtKB-UniRule"/>
</dbReference>
<dbReference type="GO" id="GO:0006730">
    <property type="term" value="P:one-carbon metabolic process"/>
    <property type="evidence" value="ECO:0007669"/>
    <property type="project" value="UniProtKB-UniRule"/>
</dbReference>
<feature type="binding site" evidence="5">
    <location>
        <position position="78"/>
    </location>
    <ligand>
        <name>Zn(2+)</name>
        <dbReference type="ChEBI" id="CHEBI:29105"/>
    </ligand>
</feature>
<dbReference type="GO" id="GO:0046654">
    <property type="term" value="P:tetrahydrofolate biosynthetic process"/>
    <property type="evidence" value="ECO:0007669"/>
    <property type="project" value="UniProtKB-UniRule"/>
</dbReference>
<dbReference type="EC" id="3.5.4.16" evidence="5"/>
<dbReference type="InterPro" id="IPR043133">
    <property type="entry name" value="GTP-CH-I_C/QueF"/>
</dbReference>
<dbReference type="InterPro" id="IPR018234">
    <property type="entry name" value="GTP_CycHdrlase_I_CS"/>
</dbReference>
<dbReference type="InterPro" id="IPR020602">
    <property type="entry name" value="GTP_CycHdrlase_I_dom"/>
</dbReference>
<dbReference type="GO" id="GO:0006729">
    <property type="term" value="P:tetrahydrobiopterin biosynthetic process"/>
    <property type="evidence" value="ECO:0007669"/>
    <property type="project" value="TreeGrafter"/>
</dbReference>
<keyword evidence="5" id="KW-0342">GTP-binding</keyword>
<dbReference type="PROSITE" id="PS00860">
    <property type="entry name" value="GTP_CYCLOHYDROL_1_2"/>
    <property type="match status" value="1"/>
</dbReference>
<comment type="caution">
    <text evidence="7">The sequence shown here is derived from an EMBL/GenBank/DDBJ whole genome shotgun (WGS) entry which is preliminary data.</text>
</comment>
<evidence type="ECO:0000256" key="5">
    <source>
        <dbReference type="HAMAP-Rule" id="MF_00223"/>
    </source>
</evidence>
<dbReference type="InterPro" id="IPR001474">
    <property type="entry name" value="GTP_CycHdrlase_I"/>
</dbReference>
<evidence type="ECO:0000256" key="2">
    <source>
        <dbReference type="ARBA" id="ARBA00005080"/>
    </source>
</evidence>
<evidence type="ECO:0000313" key="8">
    <source>
        <dbReference type="Proteomes" id="UP000318093"/>
    </source>
</evidence>
<dbReference type="NCBIfam" id="TIGR00063">
    <property type="entry name" value="folE"/>
    <property type="match status" value="1"/>
</dbReference>
<dbReference type="FunFam" id="1.10.286.10:FF:000001">
    <property type="entry name" value="GTP cyclohydrolase 1"/>
    <property type="match status" value="1"/>
</dbReference>
<keyword evidence="3 5" id="KW-0554">One-carbon metabolism</keyword>
<evidence type="ECO:0000259" key="6">
    <source>
        <dbReference type="Pfam" id="PF01227"/>
    </source>
</evidence>
<dbReference type="NCBIfam" id="NF006826">
    <property type="entry name" value="PRK09347.1-3"/>
    <property type="match status" value="1"/>
</dbReference>
<comment type="catalytic activity">
    <reaction evidence="1 5">
        <text>GTP + H2O = 7,8-dihydroneopterin 3'-triphosphate + formate + H(+)</text>
        <dbReference type="Rhea" id="RHEA:17473"/>
        <dbReference type="ChEBI" id="CHEBI:15377"/>
        <dbReference type="ChEBI" id="CHEBI:15378"/>
        <dbReference type="ChEBI" id="CHEBI:15740"/>
        <dbReference type="ChEBI" id="CHEBI:37565"/>
        <dbReference type="ChEBI" id="CHEBI:58462"/>
        <dbReference type="EC" id="3.5.4.16"/>
    </reaction>
</comment>
<dbReference type="HAMAP" id="MF_00223">
    <property type="entry name" value="FolE"/>
    <property type="match status" value="1"/>
</dbReference>
<reference evidence="7 8" key="1">
    <citation type="journal article" date="2019" name="Nat. Microbiol.">
        <title>Mediterranean grassland soil C-N compound turnover is dependent on rainfall and depth, and is mediated by genomically divergent microorganisms.</title>
        <authorList>
            <person name="Diamond S."/>
            <person name="Andeer P.F."/>
            <person name="Li Z."/>
            <person name="Crits-Christoph A."/>
            <person name="Burstein D."/>
            <person name="Anantharaman K."/>
            <person name="Lane K.R."/>
            <person name="Thomas B.C."/>
            <person name="Pan C."/>
            <person name="Northen T.R."/>
            <person name="Banfield J.F."/>
        </authorList>
    </citation>
    <scope>NUCLEOTIDE SEQUENCE [LARGE SCALE GENOMIC DNA]</scope>
    <source>
        <strain evidence="7">NP_6</strain>
    </source>
</reference>
<comment type="similarity">
    <text evidence="5">Belongs to the GTP cyclohydrolase I family.</text>
</comment>
<comment type="pathway">
    <text evidence="2 5">Cofactor biosynthesis; 7,8-dihydroneopterin triphosphate biosynthesis; 7,8-dihydroneopterin triphosphate from GTP: step 1/1.</text>
</comment>
<keyword evidence="5" id="KW-0862">Zinc</keyword>
<protein>
    <recommendedName>
        <fullName evidence="5">GTP cyclohydrolase 1</fullName>
        <ecNumber evidence="5">3.5.4.16</ecNumber>
    </recommendedName>
    <alternativeName>
        <fullName evidence="5">GTP cyclohydrolase I</fullName>
        <shortName evidence="5">GTP-CH-I</shortName>
    </alternativeName>
</protein>
<keyword evidence="4 5" id="KW-0378">Hydrolase</keyword>
<feature type="binding site" evidence="5">
    <location>
        <position position="75"/>
    </location>
    <ligand>
        <name>Zn(2+)</name>
        <dbReference type="ChEBI" id="CHEBI:29105"/>
    </ligand>
</feature>
<accession>A0A537JCR3</accession>
<dbReference type="UniPathway" id="UPA00848">
    <property type="reaction ID" value="UER00151"/>
</dbReference>
<dbReference type="Gene3D" id="1.10.286.10">
    <property type="match status" value="1"/>
</dbReference>
<keyword evidence="5" id="KW-0547">Nucleotide-binding</keyword>
<organism evidence="7 8">
    <name type="scientific">Candidatus Segetimicrobium genomatis</name>
    <dbReference type="NCBI Taxonomy" id="2569760"/>
    <lineage>
        <taxon>Bacteria</taxon>
        <taxon>Bacillati</taxon>
        <taxon>Candidatus Sysuimicrobiota</taxon>
        <taxon>Candidatus Sysuimicrobiia</taxon>
        <taxon>Candidatus Sysuimicrobiales</taxon>
        <taxon>Candidatus Segetimicrobiaceae</taxon>
        <taxon>Candidatus Segetimicrobium</taxon>
    </lineage>
</organism>